<dbReference type="Gene3D" id="3.40.605.10">
    <property type="entry name" value="Aldehyde Dehydrogenase, Chain A, domain 1"/>
    <property type="match status" value="1"/>
</dbReference>
<dbReference type="EMBL" id="JAUSTT010000049">
    <property type="protein sequence ID" value="MDQ0178530.1"/>
    <property type="molecule type" value="Genomic_DNA"/>
</dbReference>
<dbReference type="PANTHER" id="PTHR43570">
    <property type="entry name" value="ALDEHYDE DEHYDROGENASE"/>
    <property type="match status" value="1"/>
</dbReference>
<keyword evidence="2 3" id="KW-0560">Oxidoreductase</keyword>
<dbReference type="Gene3D" id="3.40.309.10">
    <property type="entry name" value="Aldehyde Dehydrogenase, Chain A, domain 2"/>
    <property type="match status" value="1"/>
</dbReference>
<comment type="similarity">
    <text evidence="1 3 5">Belongs to the aldehyde dehydrogenase family.</text>
</comment>
<accession>A0ABT9X0N5</accession>
<dbReference type="SUPFAM" id="SSF53720">
    <property type="entry name" value="ALDH-like"/>
    <property type="match status" value="1"/>
</dbReference>
<name>A0ABT9X0N5_9BACI</name>
<dbReference type="GO" id="GO:0004029">
    <property type="term" value="F:aldehyde dehydrogenase (NAD+) activity"/>
    <property type="evidence" value="ECO:0007669"/>
    <property type="project" value="UniProtKB-EC"/>
</dbReference>
<evidence type="ECO:0000313" key="7">
    <source>
        <dbReference type="EMBL" id="MDQ0178530.1"/>
    </source>
</evidence>
<evidence type="ECO:0000256" key="1">
    <source>
        <dbReference type="ARBA" id="ARBA00009986"/>
    </source>
</evidence>
<protein>
    <recommendedName>
        <fullName evidence="3">Aldehyde dehydrogenase</fullName>
    </recommendedName>
</protein>
<evidence type="ECO:0000259" key="6">
    <source>
        <dbReference type="Pfam" id="PF00171"/>
    </source>
</evidence>
<reference evidence="7 8" key="1">
    <citation type="submission" date="2023-07" db="EMBL/GenBank/DDBJ databases">
        <title>Genomic Encyclopedia of Type Strains, Phase IV (KMG-IV): sequencing the most valuable type-strain genomes for metagenomic binning, comparative biology and taxonomic classification.</title>
        <authorList>
            <person name="Goeker M."/>
        </authorList>
    </citation>
    <scope>NUCLEOTIDE SEQUENCE [LARGE SCALE GENOMIC DNA]</scope>
    <source>
        <strain evidence="7 8">DSM 23837</strain>
    </source>
</reference>
<evidence type="ECO:0000313" key="8">
    <source>
        <dbReference type="Proteomes" id="UP001223586"/>
    </source>
</evidence>
<dbReference type="InterPro" id="IPR016162">
    <property type="entry name" value="Ald_DH_N"/>
</dbReference>
<dbReference type="Pfam" id="PF00171">
    <property type="entry name" value="Aldedh"/>
    <property type="match status" value="1"/>
</dbReference>
<feature type="active site" evidence="4">
    <location>
        <position position="210"/>
    </location>
</feature>
<dbReference type="Proteomes" id="UP001223586">
    <property type="component" value="Unassembled WGS sequence"/>
</dbReference>
<evidence type="ECO:0000256" key="5">
    <source>
        <dbReference type="RuleBase" id="RU003345"/>
    </source>
</evidence>
<dbReference type="CDD" id="cd07136">
    <property type="entry name" value="ALDH_YwdH-P39616"/>
    <property type="match status" value="1"/>
</dbReference>
<proteinExistence type="inferred from homology"/>
<dbReference type="PROSITE" id="PS00070">
    <property type="entry name" value="ALDEHYDE_DEHYDR_CYS"/>
    <property type="match status" value="1"/>
</dbReference>
<organism evidence="7 8">
    <name type="scientific">Bacillus chungangensis</name>
    <dbReference type="NCBI Taxonomy" id="587633"/>
    <lineage>
        <taxon>Bacteria</taxon>
        <taxon>Bacillati</taxon>
        <taxon>Bacillota</taxon>
        <taxon>Bacilli</taxon>
        <taxon>Bacillales</taxon>
        <taxon>Bacillaceae</taxon>
        <taxon>Bacillus</taxon>
    </lineage>
</organism>
<dbReference type="PIRSF" id="PIRSF036492">
    <property type="entry name" value="ALDH"/>
    <property type="match status" value="1"/>
</dbReference>
<dbReference type="InterPro" id="IPR029510">
    <property type="entry name" value="Ald_DH_CS_GLU"/>
</dbReference>
<dbReference type="InterPro" id="IPR016161">
    <property type="entry name" value="Ald_DH/histidinol_DH"/>
</dbReference>
<dbReference type="InterPro" id="IPR016160">
    <property type="entry name" value="Ald_DH_CS_CYS"/>
</dbReference>
<dbReference type="InterPro" id="IPR015590">
    <property type="entry name" value="Aldehyde_DH_dom"/>
</dbReference>
<dbReference type="InterPro" id="IPR016163">
    <property type="entry name" value="Ald_DH_C"/>
</dbReference>
<gene>
    <name evidence="7" type="ORF">J2S08_004437</name>
</gene>
<dbReference type="InterPro" id="IPR012394">
    <property type="entry name" value="Aldehyde_DH_NAD(P)"/>
</dbReference>
<evidence type="ECO:0000256" key="2">
    <source>
        <dbReference type="ARBA" id="ARBA00023002"/>
    </source>
</evidence>
<evidence type="ECO:0000256" key="3">
    <source>
        <dbReference type="PIRNR" id="PIRNR036492"/>
    </source>
</evidence>
<dbReference type="RefSeq" id="WP_307233442.1">
    <property type="nucleotide sequence ID" value="NZ_JAUSTT010000049.1"/>
</dbReference>
<evidence type="ECO:0000256" key="4">
    <source>
        <dbReference type="PROSITE-ProRule" id="PRU10007"/>
    </source>
</evidence>
<comment type="caution">
    <text evidence="7">The sequence shown here is derived from an EMBL/GenBank/DDBJ whole genome shotgun (WGS) entry which is preliminary data.</text>
</comment>
<sequence>MSNFNKIIQQQKAFFSSNESKALSFRIKALQKLYAMISTNESKIMHALKTDLQKSEFEAYTTEIGFVLEEIRFTLKHLKKWSKPKRVRTPITHFGAKSYVVKEPYGVAFIIAPWNYPFQLAIAPLIGAIAAGNCAVIKPSELTPTTSSLLNELIRSTFPPDYITVIEGDATTSQALLENEFDYIFFTGSVHVGKIIMKAAAKHLTPVTLELGGKSPCIVHHDANVTLAAKRIVWGKLLNAGQTCVAPDYLLVHEQIKEALIAAIVTVIHDFYGKDVLTASHYPKIINLHHLQRLQNMLTASTGTVIFGGNVDQATNRIEPTLITNVEWNDAAMEEEIFGPILPIITYSNIEDIIAEIKKRSKPLALYMFTEDRWLSKKIMYDLSFGSGCINDTVFQIANPHLPFGGVGTSGTGSYHGKKSFEEFSHEKSVLKQTTFFDIPLRYPNVKNGLKMVRWFMK</sequence>
<dbReference type="PROSITE" id="PS00687">
    <property type="entry name" value="ALDEHYDE_DEHYDR_GLU"/>
    <property type="match status" value="1"/>
</dbReference>
<dbReference type="PANTHER" id="PTHR43570:SF16">
    <property type="entry name" value="ALDEHYDE DEHYDROGENASE TYPE III, ISOFORM Q"/>
    <property type="match status" value="1"/>
</dbReference>
<feature type="domain" description="Aldehyde dehydrogenase" evidence="6">
    <location>
        <begin position="4"/>
        <end position="430"/>
    </location>
</feature>
<keyword evidence="8" id="KW-1185">Reference proteome</keyword>